<dbReference type="InterPro" id="IPR016155">
    <property type="entry name" value="Mopterin_synth/thiamin_S_b"/>
</dbReference>
<dbReference type="CDD" id="cd17074">
    <property type="entry name" value="Ubl_CysO_like"/>
    <property type="match status" value="1"/>
</dbReference>
<proteinExistence type="predicted"/>
<dbReference type="Proteomes" id="UP001155059">
    <property type="component" value="Unassembled WGS sequence"/>
</dbReference>
<dbReference type="Pfam" id="PF02597">
    <property type="entry name" value="ThiS"/>
    <property type="match status" value="1"/>
</dbReference>
<dbReference type="InterPro" id="IPR010038">
    <property type="entry name" value="MoaD_arc-typ"/>
</dbReference>
<evidence type="ECO:0000313" key="2">
    <source>
        <dbReference type="Proteomes" id="UP001155059"/>
    </source>
</evidence>
<name>A0A9X1YTZ8_9PSED</name>
<reference evidence="1 2" key="1">
    <citation type="journal article" date="2022" name="Int. J. Syst. Evol. Microbiol.">
        <title>Pseudomonas aegrilactucae sp. nov. and Pseudomonas morbosilactucae sp. nov., pathogens causing bacterial rot of lettuce in Japan.</title>
        <authorList>
            <person name="Sawada H."/>
            <person name="Fujikawa T."/>
            <person name="Satou M."/>
        </authorList>
    </citation>
    <scope>NUCLEOTIDE SEQUENCE [LARGE SCALE GENOMIC DNA]</scope>
    <source>
        <strain evidence="1 2">MAFF 302030</strain>
    </source>
</reference>
<organism evidence="1 2">
    <name type="scientific">Pseudomonas morbosilactucae</name>
    <dbReference type="NCBI Taxonomy" id="2938197"/>
    <lineage>
        <taxon>Bacteria</taxon>
        <taxon>Pseudomonadati</taxon>
        <taxon>Pseudomonadota</taxon>
        <taxon>Gammaproteobacteria</taxon>
        <taxon>Pseudomonadales</taxon>
        <taxon>Pseudomonadaceae</taxon>
        <taxon>Pseudomonas</taxon>
    </lineage>
</organism>
<comment type="caution">
    <text evidence="1">The sequence shown here is derived from an EMBL/GenBank/DDBJ whole genome shotgun (WGS) entry which is preliminary data.</text>
</comment>
<dbReference type="InterPro" id="IPR052045">
    <property type="entry name" value="Sulfur_Carrier/Prot_Modifier"/>
</dbReference>
<reference evidence="1 2" key="2">
    <citation type="journal article" date="2023" name="Plant Pathol.">
        <title>Dismantling and reorganizing Pseudomonas marginalis sensu#lato.</title>
        <authorList>
            <person name="Sawada H."/>
            <person name="Fujikawa T."/>
            <person name="Satou M."/>
        </authorList>
    </citation>
    <scope>NUCLEOTIDE SEQUENCE [LARGE SCALE GENOMIC DNA]</scope>
    <source>
        <strain evidence="1 2">MAFF 302030</strain>
    </source>
</reference>
<protein>
    <submittedName>
        <fullName evidence="1">MoaD/ThiS family protein</fullName>
    </submittedName>
</protein>
<dbReference type="SUPFAM" id="SSF54285">
    <property type="entry name" value="MoaD/ThiS"/>
    <property type="match status" value="1"/>
</dbReference>
<dbReference type="PANTHER" id="PTHR38031:SF1">
    <property type="entry name" value="SULFUR CARRIER PROTEIN CYSO"/>
    <property type="match status" value="1"/>
</dbReference>
<accession>A0A9X1YTZ8</accession>
<dbReference type="NCBIfam" id="TIGR01687">
    <property type="entry name" value="moaD_arch"/>
    <property type="match status" value="1"/>
</dbReference>
<dbReference type="InterPro" id="IPR003749">
    <property type="entry name" value="ThiS/MoaD-like"/>
</dbReference>
<dbReference type="InterPro" id="IPR012675">
    <property type="entry name" value="Beta-grasp_dom_sf"/>
</dbReference>
<dbReference type="Gene3D" id="3.10.20.30">
    <property type="match status" value="1"/>
</dbReference>
<dbReference type="EMBL" id="JALQCW010000021">
    <property type="protein sequence ID" value="MCK9798087.1"/>
    <property type="molecule type" value="Genomic_DNA"/>
</dbReference>
<dbReference type="PANTHER" id="PTHR38031">
    <property type="entry name" value="SULFUR CARRIER PROTEIN SLR0821-RELATED"/>
    <property type="match status" value="1"/>
</dbReference>
<dbReference type="RefSeq" id="WP_268265036.1">
    <property type="nucleotide sequence ID" value="NZ_JALQCW010000021.1"/>
</dbReference>
<evidence type="ECO:0000313" key="1">
    <source>
        <dbReference type="EMBL" id="MCK9798087.1"/>
    </source>
</evidence>
<dbReference type="AlphaFoldDB" id="A0A9X1YTZ8"/>
<gene>
    <name evidence="1" type="ORF">M1B34_10205</name>
</gene>
<sequence length="91" mass="10123">MPVVVSIPTLLRTFTQDQKRVEAQGATVLEVLDHLDSQYPGIKQRLMSGEVLHRFVNVYVNEDDIRFAEGLSTRLKQNDVLTILPAVAGGC</sequence>